<dbReference type="STRING" id="6186.A0A183KXS6"/>
<dbReference type="InterPro" id="IPR051342">
    <property type="entry name" value="PDZ_scaffold"/>
</dbReference>
<organism evidence="5">
    <name type="scientific">Schistosoma curassoni</name>
    <dbReference type="NCBI Taxonomy" id="6186"/>
    <lineage>
        <taxon>Eukaryota</taxon>
        <taxon>Metazoa</taxon>
        <taxon>Spiralia</taxon>
        <taxon>Lophotrochozoa</taxon>
        <taxon>Platyhelminthes</taxon>
        <taxon>Trematoda</taxon>
        <taxon>Digenea</taxon>
        <taxon>Strigeidida</taxon>
        <taxon>Schistosomatoidea</taxon>
        <taxon>Schistosomatidae</taxon>
        <taxon>Schistosoma</taxon>
    </lineage>
</organism>
<dbReference type="InterPro" id="IPR036034">
    <property type="entry name" value="PDZ_sf"/>
</dbReference>
<protein>
    <submittedName>
        <fullName evidence="5">PDZ domain-containing protein</fullName>
    </submittedName>
</protein>
<keyword evidence="4" id="KW-1185">Reference proteome</keyword>
<accession>A0A183KXS6</accession>
<dbReference type="InterPro" id="IPR001478">
    <property type="entry name" value="PDZ"/>
</dbReference>
<reference evidence="5" key="1">
    <citation type="submission" date="2016-06" db="UniProtKB">
        <authorList>
            <consortium name="WormBaseParasite"/>
        </authorList>
    </citation>
    <scope>IDENTIFICATION</scope>
</reference>
<evidence type="ECO:0000313" key="5">
    <source>
        <dbReference type="WBParaSite" id="SCUD_0001987501-mRNA-1"/>
    </source>
</evidence>
<feature type="compositionally biased region" description="Polar residues" evidence="1">
    <location>
        <begin position="130"/>
        <end position="150"/>
    </location>
</feature>
<dbReference type="EMBL" id="UZAK01043278">
    <property type="protein sequence ID" value="VDP70511.1"/>
    <property type="molecule type" value="Genomic_DNA"/>
</dbReference>
<dbReference type="PROSITE" id="PS50106">
    <property type="entry name" value="PDZ"/>
    <property type="match status" value="1"/>
</dbReference>
<evidence type="ECO:0000313" key="4">
    <source>
        <dbReference type="Proteomes" id="UP000279833"/>
    </source>
</evidence>
<dbReference type="Gene3D" id="2.30.42.10">
    <property type="match status" value="1"/>
</dbReference>
<evidence type="ECO:0000256" key="1">
    <source>
        <dbReference type="SAM" id="MobiDB-lite"/>
    </source>
</evidence>
<feature type="region of interest" description="Disordered" evidence="1">
    <location>
        <begin position="130"/>
        <end position="156"/>
    </location>
</feature>
<dbReference type="PANTHER" id="PTHR19964">
    <property type="entry name" value="MULTIPLE PDZ DOMAIN PROTEIN"/>
    <property type="match status" value="1"/>
</dbReference>
<dbReference type="Proteomes" id="UP000279833">
    <property type="component" value="Unassembled WGS sequence"/>
</dbReference>
<feature type="domain" description="PDZ" evidence="2">
    <location>
        <begin position="174"/>
        <end position="231"/>
    </location>
</feature>
<proteinExistence type="predicted"/>
<dbReference type="WBParaSite" id="SCUD_0001987501-mRNA-1">
    <property type="protein sequence ID" value="SCUD_0001987501-mRNA-1"/>
    <property type="gene ID" value="SCUD_0001987501"/>
</dbReference>
<dbReference type="SUPFAM" id="SSF50156">
    <property type="entry name" value="PDZ domain-like"/>
    <property type="match status" value="1"/>
</dbReference>
<evidence type="ECO:0000259" key="2">
    <source>
        <dbReference type="PROSITE" id="PS50106"/>
    </source>
</evidence>
<dbReference type="AlphaFoldDB" id="A0A183KXS6"/>
<dbReference type="PANTHER" id="PTHR19964:SF92">
    <property type="entry name" value="PATJ HOMOLOG"/>
    <property type="match status" value="1"/>
</dbReference>
<evidence type="ECO:0000313" key="3">
    <source>
        <dbReference type="EMBL" id="VDP70511.1"/>
    </source>
</evidence>
<sequence>MLLFVADTFNGVIYFNPNLFTHLSSPFWELANEVTDELVDLMRKVWLPIVGPGYEIIILKYGRAYRRLTIVVFLDFEAAFASINLKECDPCFANSRLYVPCVLRPTAAETDAALAVFTCIEPDFDHENLSPTTVKTNSQIEDKSNSSSKLLPNGMARSAHSNDIKYSDMPSRHFVQYIVPDGLVGSLGVVQKGDELLQANGHRIHGTTHTSTLRYLRNLPSRIELVFARKKSTYENGGDDVFGITDGKDRLIDVAGESILEVAASEIGSVDTGSSMRIVNTYDNVDRSIYSSPVSPATAHKRVTEWIRKSQGDLSATIDYSSSPESSVTKQTNNKSERFNYCDLKVSTYLQYIY</sequence>
<reference evidence="3 4" key="2">
    <citation type="submission" date="2018-11" db="EMBL/GenBank/DDBJ databases">
        <authorList>
            <consortium name="Pathogen Informatics"/>
        </authorList>
    </citation>
    <scope>NUCLEOTIDE SEQUENCE [LARGE SCALE GENOMIC DNA]</scope>
    <source>
        <strain evidence="3">Dakar</strain>
        <strain evidence="4">Dakar, Senegal</strain>
    </source>
</reference>
<gene>
    <name evidence="3" type="ORF">SCUD_LOCUS19872</name>
</gene>
<name>A0A183KXS6_9TREM</name>